<keyword evidence="4" id="KW-1185">Reference proteome</keyword>
<accession>A0A3E2H7K0</accession>
<protein>
    <submittedName>
        <fullName evidence="3">Uncharacterized protein</fullName>
    </submittedName>
</protein>
<evidence type="ECO:0000256" key="1">
    <source>
        <dbReference type="ARBA" id="ARBA00006484"/>
    </source>
</evidence>
<comment type="caution">
    <text evidence="3">The sequence shown here is derived from an EMBL/GenBank/DDBJ whole genome shotgun (WGS) entry which is preliminary data.</text>
</comment>
<dbReference type="OMA" id="PPAEKYW"/>
<dbReference type="Proteomes" id="UP000258309">
    <property type="component" value="Unassembled WGS sequence"/>
</dbReference>
<dbReference type="PANTHER" id="PTHR24320">
    <property type="entry name" value="RETINOL DEHYDROGENASE"/>
    <property type="match status" value="1"/>
</dbReference>
<keyword evidence="2" id="KW-0560">Oxidoreductase</keyword>
<dbReference type="Gene3D" id="3.40.50.720">
    <property type="entry name" value="NAD(P)-binding Rossmann-like Domain"/>
    <property type="match status" value="1"/>
</dbReference>
<dbReference type="Pfam" id="PF00106">
    <property type="entry name" value="adh_short"/>
    <property type="match status" value="1"/>
</dbReference>
<dbReference type="PANTHER" id="PTHR24320:SF272">
    <property type="entry name" value="NAD(P)-BINDING ROSSMANN-FOLD SUPERFAMILY PROTEIN"/>
    <property type="match status" value="1"/>
</dbReference>
<evidence type="ECO:0000256" key="2">
    <source>
        <dbReference type="ARBA" id="ARBA00023002"/>
    </source>
</evidence>
<proteinExistence type="inferred from homology"/>
<dbReference type="EMBL" id="NCSJ02000131">
    <property type="protein sequence ID" value="RFU29348.1"/>
    <property type="molecule type" value="Genomic_DNA"/>
</dbReference>
<reference evidence="3 4" key="1">
    <citation type="submission" date="2018-05" db="EMBL/GenBank/DDBJ databases">
        <title>Draft genome sequence of Scytalidium lignicola DSM 105466, a ubiquitous saprotrophic fungus.</title>
        <authorList>
            <person name="Buettner E."/>
            <person name="Gebauer A.M."/>
            <person name="Hofrichter M."/>
            <person name="Liers C."/>
            <person name="Kellner H."/>
        </authorList>
    </citation>
    <scope>NUCLEOTIDE SEQUENCE [LARGE SCALE GENOMIC DNA]</scope>
    <source>
        <strain evidence="3 4">DSM 105466</strain>
    </source>
</reference>
<evidence type="ECO:0000313" key="4">
    <source>
        <dbReference type="Proteomes" id="UP000258309"/>
    </source>
</evidence>
<dbReference type="InterPro" id="IPR036291">
    <property type="entry name" value="NAD(P)-bd_dom_sf"/>
</dbReference>
<dbReference type="PRINTS" id="PR00081">
    <property type="entry name" value="GDHRDH"/>
</dbReference>
<evidence type="ECO:0000313" key="3">
    <source>
        <dbReference type="EMBL" id="RFU29348.1"/>
    </source>
</evidence>
<feature type="non-terminal residue" evidence="3">
    <location>
        <position position="336"/>
    </location>
</feature>
<organism evidence="3 4">
    <name type="scientific">Scytalidium lignicola</name>
    <name type="common">Hyphomycete</name>
    <dbReference type="NCBI Taxonomy" id="5539"/>
    <lineage>
        <taxon>Eukaryota</taxon>
        <taxon>Fungi</taxon>
        <taxon>Dikarya</taxon>
        <taxon>Ascomycota</taxon>
        <taxon>Pezizomycotina</taxon>
        <taxon>Leotiomycetes</taxon>
        <taxon>Leotiomycetes incertae sedis</taxon>
        <taxon>Scytalidium</taxon>
    </lineage>
</organism>
<gene>
    <name evidence="3" type="ORF">B7463_g6991</name>
</gene>
<dbReference type="SUPFAM" id="SSF51735">
    <property type="entry name" value="NAD(P)-binding Rossmann-fold domains"/>
    <property type="match status" value="1"/>
</dbReference>
<dbReference type="STRING" id="5539.A0A3E2H7K0"/>
<dbReference type="InterPro" id="IPR002347">
    <property type="entry name" value="SDR_fam"/>
</dbReference>
<dbReference type="AlphaFoldDB" id="A0A3E2H7K0"/>
<dbReference type="OrthoDB" id="191139at2759"/>
<dbReference type="GO" id="GO:0016491">
    <property type="term" value="F:oxidoreductase activity"/>
    <property type="evidence" value="ECO:0007669"/>
    <property type="project" value="UniProtKB-KW"/>
</dbReference>
<comment type="similarity">
    <text evidence="1">Belongs to the short-chain dehydrogenases/reductases (SDR) family.</text>
</comment>
<feature type="non-terminal residue" evidence="3">
    <location>
        <position position="1"/>
    </location>
</feature>
<sequence length="336" mass="36033">MSSYAAAHADPQGPGDARPTALQIIQAQNLEGKLKGKVIVITGTSSGIGIETARALSKTGATLFLTARNLTKARHTLSDILDTPGADIKLVEMKNDSLKSVRVAASNILTQSNHQVNILINNAGVMAIPSLQLTSDGYEMQFAVNHLSHFFLFQLLKPALLSSVTPSMCSRVVNVASSGHRMPSGPFNYTFKDGSYNPWIAYAQSKVANIYMANEIDRRYGSQGLHAMSLHPGAVGDTSLGVHMDPEMVAAFTSDAASVKKLKNSQQGAATTIVAAVGEEWENKGGKYLVDCEEATKGMDDGDISGIGYVSHTYSPEKEAQLWKDSLEMVELKDDL</sequence>
<name>A0A3E2H7K0_SCYLI</name>